<dbReference type="GO" id="GO:0008270">
    <property type="term" value="F:zinc ion binding"/>
    <property type="evidence" value="ECO:0007669"/>
    <property type="project" value="UniProtKB-KW"/>
</dbReference>
<feature type="domain" description="PB1" evidence="17">
    <location>
        <begin position="15"/>
        <end position="98"/>
    </location>
</feature>
<dbReference type="Pfam" id="PF00564">
    <property type="entry name" value="PB1"/>
    <property type="match status" value="1"/>
</dbReference>
<keyword evidence="6" id="KW-0479">Metal-binding</keyword>
<dbReference type="PROSITE" id="PS50011">
    <property type="entry name" value="PROTEIN_KINASE_DOM"/>
    <property type="match status" value="1"/>
</dbReference>
<dbReference type="InterPro" id="IPR034877">
    <property type="entry name" value="PB1_aPKC"/>
</dbReference>
<evidence type="ECO:0000313" key="19">
    <source>
        <dbReference type="Proteomes" id="UP000002281"/>
    </source>
</evidence>
<dbReference type="InterPro" id="IPR000719">
    <property type="entry name" value="Prot_kinase_dom"/>
</dbReference>
<dbReference type="CDD" id="cd06404">
    <property type="entry name" value="PB1_aPKC"/>
    <property type="match status" value="1"/>
</dbReference>
<gene>
    <name evidence="18" type="primary">PRKCZ</name>
</gene>
<keyword evidence="19" id="KW-1185">Reference proteome</keyword>
<dbReference type="InterPro" id="IPR017892">
    <property type="entry name" value="Pkinase_C"/>
</dbReference>
<comment type="catalytic activity">
    <reaction evidence="12">
        <text>L-threonyl-[protein] + ATP = O-phospho-L-threonyl-[protein] + ADP + H(+)</text>
        <dbReference type="Rhea" id="RHEA:46608"/>
        <dbReference type="Rhea" id="RHEA-COMP:11060"/>
        <dbReference type="Rhea" id="RHEA-COMP:11605"/>
        <dbReference type="ChEBI" id="CHEBI:15378"/>
        <dbReference type="ChEBI" id="CHEBI:30013"/>
        <dbReference type="ChEBI" id="CHEBI:30616"/>
        <dbReference type="ChEBI" id="CHEBI:61977"/>
        <dbReference type="ChEBI" id="CHEBI:456216"/>
        <dbReference type="EC" id="2.7.11.13"/>
    </reaction>
</comment>
<comment type="similarity">
    <text evidence="1">Belongs to the protein kinase superfamily. AGC Ser/Thr protein kinase family. PKC subfamily.</text>
</comment>
<keyword evidence="4" id="KW-0597">Phosphoprotein</keyword>
<dbReference type="AlphaFoldDB" id="A0A9L0SDC1"/>
<evidence type="ECO:0000256" key="8">
    <source>
        <dbReference type="ARBA" id="ARBA00022771"/>
    </source>
</evidence>
<dbReference type="FunFam" id="3.30.200.20:FF:000070">
    <property type="entry name" value="Protein kinase C"/>
    <property type="match status" value="1"/>
</dbReference>
<dbReference type="PROSITE" id="PS00107">
    <property type="entry name" value="PROTEIN_KINASE_ATP"/>
    <property type="match status" value="1"/>
</dbReference>
<protein>
    <recommendedName>
        <fullName evidence="2">protein kinase C</fullName>
        <ecNumber evidence="2">2.7.11.13</ecNumber>
    </recommendedName>
</protein>
<reference evidence="18" key="2">
    <citation type="submission" date="2025-08" db="UniProtKB">
        <authorList>
            <consortium name="Ensembl"/>
        </authorList>
    </citation>
    <scope>IDENTIFICATION</scope>
    <source>
        <strain evidence="18">Thoroughbred</strain>
    </source>
</reference>
<comment type="catalytic activity">
    <reaction evidence="13">
        <text>L-seryl-[protein] + ATP = O-phospho-L-seryl-[protein] + ADP + H(+)</text>
        <dbReference type="Rhea" id="RHEA:17989"/>
        <dbReference type="Rhea" id="RHEA-COMP:9863"/>
        <dbReference type="Rhea" id="RHEA-COMP:11604"/>
        <dbReference type="ChEBI" id="CHEBI:15378"/>
        <dbReference type="ChEBI" id="CHEBI:29999"/>
        <dbReference type="ChEBI" id="CHEBI:30616"/>
        <dbReference type="ChEBI" id="CHEBI:83421"/>
        <dbReference type="ChEBI" id="CHEBI:456216"/>
        <dbReference type="EC" id="2.7.11.13"/>
    </reaction>
</comment>
<evidence type="ECO:0000256" key="11">
    <source>
        <dbReference type="ARBA" id="ARBA00022840"/>
    </source>
</evidence>
<evidence type="ECO:0000256" key="1">
    <source>
        <dbReference type="ARBA" id="ARBA00005490"/>
    </source>
</evidence>
<dbReference type="SUPFAM" id="SSF56112">
    <property type="entry name" value="Protein kinase-like (PK-like)"/>
    <property type="match status" value="1"/>
</dbReference>
<evidence type="ECO:0000256" key="9">
    <source>
        <dbReference type="ARBA" id="ARBA00022777"/>
    </source>
</evidence>
<dbReference type="Gene3D" id="3.30.200.20">
    <property type="entry name" value="Phosphorylase Kinase, domain 1"/>
    <property type="match status" value="1"/>
</dbReference>
<dbReference type="SMART" id="SM00133">
    <property type="entry name" value="S_TK_X"/>
    <property type="match status" value="1"/>
</dbReference>
<organism evidence="18 19">
    <name type="scientific">Equus caballus</name>
    <name type="common">Horse</name>
    <dbReference type="NCBI Taxonomy" id="9796"/>
    <lineage>
        <taxon>Eukaryota</taxon>
        <taxon>Metazoa</taxon>
        <taxon>Chordata</taxon>
        <taxon>Craniata</taxon>
        <taxon>Vertebrata</taxon>
        <taxon>Euteleostomi</taxon>
        <taxon>Mammalia</taxon>
        <taxon>Eutheria</taxon>
        <taxon>Laurasiatheria</taxon>
        <taxon>Perissodactyla</taxon>
        <taxon>Equidae</taxon>
        <taxon>Equus</taxon>
    </lineage>
</organism>
<keyword evidence="9" id="KW-0418">Kinase</keyword>
<dbReference type="InterPro" id="IPR017441">
    <property type="entry name" value="Protein_kinase_ATP_BS"/>
</dbReference>
<reference evidence="18" key="3">
    <citation type="submission" date="2025-09" db="UniProtKB">
        <authorList>
            <consortium name="Ensembl"/>
        </authorList>
    </citation>
    <scope>IDENTIFICATION</scope>
    <source>
        <strain evidence="18">Thoroughbred</strain>
    </source>
</reference>
<evidence type="ECO:0000256" key="13">
    <source>
        <dbReference type="ARBA" id="ARBA00047470"/>
    </source>
</evidence>
<reference evidence="18 19" key="1">
    <citation type="journal article" date="2009" name="Science">
        <title>Genome sequence, comparative analysis, and population genetics of the domestic horse.</title>
        <authorList>
            <consortium name="Broad Institute Genome Sequencing Platform"/>
            <consortium name="Broad Institute Whole Genome Assembly Team"/>
            <person name="Wade C.M."/>
            <person name="Giulotto E."/>
            <person name="Sigurdsson S."/>
            <person name="Zoli M."/>
            <person name="Gnerre S."/>
            <person name="Imsland F."/>
            <person name="Lear T.L."/>
            <person name="Adelson D.L."/>
            <person name="Bailey E."/>
            <person name="Bellone R.R."/>
            <person name="Bloecker H."/>
            <person name="Distl O."/>
            <person name="Edgar R.C."/>
            <person name="Garber M."/>
            <person name="Leeb T."/>
            <person name="Mauceli E."/>
            <person name="MacLeod J.N."/>
            <person name="Penedo M.C.T."/>
            <person name="Raison J.M."/>
            <person name="Sharpe T."/>
            <person name="Vogel J."/>
            <person name="Andersson L."/>
            <person name="Antczak D.F."/>
            <person name="Biagi T."/>
            <person name="Binns M.M."/>
            <person name="Chowdhary B.P."/>
            <person name="Coleman S.J."/>
            <person name="Della Valle G."/>
            <person name="Fryc S."/>
            <person name="Guerin G."/>
            <person name="Hasegawa T."/>
            <person name="Hill E.W."/>
            <person name="Jurka J."/>
            <person name="Kiialainen A."/>
            <person name="Lindgren G."/>
            <person name="Liu J."/>
            <person name="Magnani E."/>
            <person name="Mickelson J.R."/>
            <person name="Murray J."/>
            <person name="Nergadze S.G."/>
            <person name="Onofrio R."/>
            <person name="Pedroni S."/>
            <person name="Piras M.F."/>
            <person name="Raudsepp T."/>
            <person name="Rocchi M."/>
            <person name="Roeed K.H."/>
            <person name="Ryder O.A."/>
            <person name="Searle S."/>
            <person name="Skow L."/>
            <person name="Swinburne J.E."/>
            <person name="Syvaenen A.C."/>
            <person name="Tozaki T."/>
            <person name="Valberg S.J."/>
            <person name="Vaudin M."/>
            <person name="White J.R."/>
            <person name="Zody M.C."/>
            <person name="Lander E.S."/>
            <person name="Lindblad-Toh K."/>
        </authorList>
    </citation>
    <scope>NUCLEOTIDE SEQUENCE [LARGE SCALE GENOMIC DNA]</scope>
    <source>
        <strain evidence="18 19">Thoroughbred</strain>
    </source>
</reference>
<evidence type="ECO:0000256" key="5">
    <source>
        <dbReference type="ARBA" id="ARBA00022679"/>
    </source>
</evidence>
<dbReference type="InterPro" id="IPR011009">
    <property type="entry name" value="Kinase-like_dom_sf"/>
</dbReference>
<keyword evidence="10" id="KW-0862">Zinc</keyword>
<dbReference type="SMART" id="SM00220">
    <property type="entry name" value="S_TKc"/>
    <property type="match status" value="1"/>
</dbReference>
<dbReference type="Pfam" id="PF00433">
    <property type="entry name" value="Pkinase_C"/>
    <property type="match status" value="1"/>
</dbReference>
<keyword evidence="11 14" id="KW-0067">ATP-binding</keyword>
<keyword evidence="5" id="KW-0808">Transferase</keyword>
<keyword evidence="8" id="KW-0863">Zinc-finger</keyword>
<dbReference type="InterPro" id="IPR000270">
    <property type="entry name" value="PB1_dom"/>
</dbReference>
<dbReference type="SMART" id="SM00666">
    <property type="entry name" value="PB1"/>
    <property type="match status" value="1"/>
</dbReference>
<evidence type="ECO:0000256" key="4">
    <source>
        <dbReference type="ARBA" id="ARBA00022553"/>
    </source>
</evidence>
<evidence type="ECO:0000256" key="10">
    <source>
        <dbReference type="ARBA" id="ARBA00022833"/>
    </source>
</evidence>
<dbReference type="InterPro" id="IPR053793">
    <property type="entry name" value="PB1-like"/>
</dbReference>
<keyword evidence="3" id="KW-0723">Serine/threonine-protein kinase</keyword>
<dbReference type="GO" id="GO:0004697">
    <property type="term" value="F:diacylglycerol-dependent serine/threonine kinase activity"/>
    <property type="evidence" value="ECO:0007669"/>
    <property type="project" value="UniProtKB-EC"/>
</dbReference>
<dbReference type="PROSITE" id="PS51285">
    <property type="entry name" value="AGC_KINASE_CTER"/>
    <property type="match status" value="1"/>
</dbReference>
<sequence length="503" mass="57598">MPSRTGPKMDGSGGRVRLKAHYNGDILITSLDPAMTFEELCEEVREMCSLHQGHPLTLKWVDSEGDPCTVSSQMELEEAFRLACQRRDEGLIIHVFPSIPEQPGMPCPGEDKSIYRRGARRWRKLYRANGHLFQAKRFNRDLKPVIDGMDGIKISQGLGLQDFDLIRVIGRGSYAKVLLVRLKKNDQIYAMKVVKKELVHDDEDIDWVQTEKHVFEQASSNPFLVGLHSCFQTTSRLFLVIEYVNGGDLMFHMQRQRKLPEEHARFYAAEICIALNFLHERGIIYRDLKLDNVLLDADGHIKLTDYGMCKEGLGPGDTTSTFCGTPNYIAPEILRGEEYGFSVDWWALGVLMFEMMAGRSPFDIITDNPDMNTEDYLFQVILEKPIRIPRFLSVKASHVLKGFLNKDPKERLGCRPQTGFSDIKSHAFFRSIDWDLLEKKQALPPFQPQITDDYGLDNFDTQFTSEPVQLTPDDEDVIKRIDQSEFEGFEYINPLLLSTEESV</sequence>
<dbReference type="FunFam" id="1.10.510.10:FF:000048">
    <property type="entry name" value="Protein kinase C"/>
    <property type="match status" value="1"/>
</dbReference>
<dbReference type="Proteomes" id="UP000002281">
    <property type="component" value="Chromosome 2"/>
</dbReference>
<dbReference type="Gene3D" id="3.10.20.90">
    <property type="entry name" value="Phosphatidylinositol 3-kinase Catalytic Subunit, Chain A, domain 1"/>
    <property type="match status" value="1"/>
</dbReference>
<name>A0A9L0SDC1_HORSE</name>
<evidence type="ECO:0000256" key="6">
    <source>
        <dbReference type="ARBA" id="ARBA00022723"/>
    </source>
</evidence>
<dbReference type="PROSITE" id="PS51745">
    <property type="entry name" value="PB1"/>
    <property type="match status" value="1"/>
</dbReference>
<dbReference type="SUPFAM" id="SSF54277">
    <property type="entry name" value="CAD &amp; PB1 domains"/>
    <property type="match status" value="1"/>
</dbReference>
<evidence type="ECO:0000259" key="17">
    <source>
        <dbReference type="PROSITE" id="PS51745"/>
    </source>
</evidence>
<feature type="domain" description="AGC-kinase C-terminal" evidence="16">
    <location>
        <begin position="430"/>
        <end position="501"/>
    </location>
</feature>
<dbReference type="Gene3D" id="1.10.510.10">
    <property type="entry name" value="Transferase(Phosphotransferase) domain 1"/>
    <property type="match status" value="1"/>
</dbReference>
<dbReference type="Pfam" id="PF00069">
    <property type="entry name" value="Pkinase"/>
    <property type="match status" value="1"/>
</dbReference>
<accession>A0A9L0SDC1</accession>
<dbReference type="EC" id="2.7.11.13" evidence="2"/>
<dbReference type="PANTHER" id="PTHR24351">
    <property type="entry name" value="RIBOSOMAL PROTEIN S6 KINASE"/>
    <property type="match status" value="1"/>
</dbReference>
<evidence type="ECO:0000256" key="2">
    <source>
        <dbReference type="ARBA" id="ARBA00012429"/>
    </source>
</evidence>
<feature type="binding site" evidence="14">
    <location>
        <position position="196"/>
    </location>
    <ligand>
        <name>ATP</name>
        <dbReference type="ChEBI" id="CHEBI:30616"/>
    </ligand>
</feature>
<dbReference type="GeneTree" id="ENSGT00940000153497"/>
<dbReference type="FunFam" id="3.10.20.90:FF:000071">
    <property type="entry name" value="Protein kinase C"/>
    <property type="match status" value="1"/>
</dbReference>
<evidence type="ECO:0000256" key="3">
    <source>
        <dbReference type="ARBA" id="ARBA00022527"/>
    </source>
</evidence>
<evidence type="ECO:0000313" key="18">
    <source>
        <dbReference type="Ensembl" id="ENSECAP00000074121.1"/>
    </source>
</evidence>
<evidence type="ECO:0000256" key="12">
    <source>
        <dbReference type="ARBA" id="ARBA00047272"/>
    </source>
</evidence>
<evidence type="ECO:0000256" key="14">
    <source>
        <dbReference type="PROSITE-ProRule" id="PRU10141"/>
    </source>
</evidence>
<dbReference type="InterPro" id="IPR000961">
    <property type="entry name" value="AGC-kinase_C"/>
</dbReference>
<dbReference type="PROSITE" id="PS00108">
    <property type="entry name" value="PROTEIN_KINASE_ST"/>
    <property type="match status" value="1"/>
</dbReference>
<keyword evidence="7 14" id="KW-0547">Nucleotide-binding</keyword>
<proteinExistence type="inferred from homology"/>
<dbReference type="GO" id="GO:0005524">
    <property type="term" value="F:ATP binding"/>
    <property type="evidence" value="ECO:0007669"/>
    <property type="project" value="UniProtKB-UniRule"/>
</dbReference>
<dbReference type="Ensembl" id="ENSECAT00000146551.1">
    <property type="protein sequence ID" value="ENSECAP00000074121.1"/>
    <property type="gene ID" value="ENSECAG00000014312.4"/>
</dbReference>
<dbReference type="InterPro" id="IPR008271">
    <property type="entry name" value="Ser/Thr_kinase_AS"/>
</dbReference>
<evidence type="ECO:0000256" key="7">
    <source>
        <dbReference type="ARBA" id="ARBA00022741"/>
    </source>
</evidence>
<feature type="domain" description="Protein kinase" evidence="15">
    <location>
        <begin position="163"/>
        <end position="429"/>
    </location>
</feature>
<evidence type="ECO:0000259" key="16">
    <source>
        <dbReference type="PROSITE" id="PS51285"/>
    </source>
</evidence>
<evidence type="ECO:0000259" key="15">
    <source>
        <dbReference type="PROSITE" id="PS50011"/>
    </source>
</evidence>